<reference evidence="1" key="1">
    <citation type="journal article" date="2014" name="Nat. Genet.">
        <title>Genome and transcriptome of the porcine whipworm Trichuris suis.</title>
        <authorList>
            <person name="Jex A.R."/>
            <person name="Nejsum P."/>
            <person name="Schwarz E.M."/>
            <person name="Hu L."/>
            <person name="Young N.D."/>
            <person name="Hall R.S."/>
            <person name="Korhonen P.K."/>
            <person name="Liao S."/>
            <person name="Thamsborg S."/>
            <person name="Xia J."/>
            <person name="Xu P."/>
            <person name="Wang S."/>
            <person name="Scheerlinck J.P."/>
            <person name="Hofmann A."/>
            <person name="Sternberg P.W."/>
            <person name="Wang J."/>
            <person name="Gasser R.B."/>
        </authorList>
    </citation>
    <scope>NUCLEOTIDE SEQUENCE [LARGE SCALE GENOMIC DNA]</scope>
    <source>
        <strain evidence="1">DCEP-RM93F</strain>
    </source>
</reference>
<name>A0A085N8B0_9BILA</name>
<feature type="non-terminal residue" evidence="1">
    <location>
        <position position="271"/>
    </location>
</feature>
<organism evidence="1">
    <name type="scientific">Trichuris suis</name>
    <name type="common">pig whipworm</name>
    <dbReference type="NCBI Taxonomy" id="68888"/>
    <lineage>
        <taxon>Eukaryota</taxon>
        <taxon>Metazoa</taxon>
        <taxon>Ecdysozoa</taxon>
        <taxon>Nematoda</taxon>
        <taxon>Enoplea</taxon>
        <taxon>Dorylaimia</taxon>
        <taxon>Trichinellida</taxon>
        <taxon>Trichuridae</taxon>
        <taxon>Trichuris</taxon>
    </lineage>
</organism>
<accession>A0A085N8B0</accession>
<gene>
    <name evidence="1" type="ORF">M514_22045</name>
</gene>
<protein>
    <submittedName>
        <fullName evidence="1">Uncharacterized protein</fullName>
    </submittedName>
</protein>
<sequence length="271" mass="31857">MGDFGCGRRSGRPPRMCISNKFFHRTLCPNGPENGEENNRLTKFPRTPRHVQIASHKHYLWIFSFEPEKRAVGVEFDLVQENQYFLLPAIFSEQLIFFKYESHKHYLWTFSFEPEKRVTGMEFDLVQRSQYFLLPATSPSFGEVFFTESAPLMKKKNFLRRFSELSGILSSCRQRMDASTEECFGERRGHCSSCWQCAITTLLADGKRHTSLTDGWKKGSGHTHLLLLSADMQIRQRRELRLIRSAELLNGRMEEFKRRRRERCTTTDNYC</sequence>
<evidence type="ECO:0000313" key="1">
    <source>
        <dbReference type="EMBL" id="KFD65706.1"/>
    </source>
</evidence>
<dbReference type="AlphaFoldDB" id="A0A085N8B0"/>
<proteinExistence type="predicted"/>
<dbReference type="EMBL" id="KL367533">
    <property type="protein sequence ID" value="KFD65706.1"/>
    <property type="molecule type" value="Genomic_DNA"/>
</dbReference>
<dbReference type="Proteomes" id="UP000030758">
    <property type="component" value="Unassembled WGS sequence"/>
</dbReference>